<name>A0ABN6L2Y2_9PROT</name>
<dbReference type="InterPro" id="IPR009078">
    <property type="entry name" value="Ferritin-like_SF"/>
</dbReference>
<dbReference type="PROSITE" id="PS00818">
    <property type="entry name" value="DPS_1"/>
    <property type="match status" value="1"/>
</dbReference>
<dbReference type="RefSeq" id="WP_236865663.1">
    <property type="nucleotide sequence ID" value="NZ_AP025225.1"/>
</dbReference>
<dbReference type="PANTHER" id="PTHR42932:SF3">
    <property type="entry name" value="DNA PROTECTION DURING STARVATION PROTEIN"/>
    <property type="match status" value="1"/>
</dbReference>
<dbReference type="InterPro" id="IPR012347">
    <property type="entry name" value="Ferritin-like"/>
</dbReference>
<evidence type="ECO:0000313" key="5">
    <source>
        <dbReference type="Proteomes" id="UP001320209"/>
    </source>
</evidence>
<dbReference type="EMBL" id="AP025225">
    <property type="protein sequence ID" value="BDB96168.1"/>
    <property type="molecule type" value="Genomic_DNA"/>
</dbReference>
<protein>
    <submittedName>
        <fullName evidence="4">DNA starvation/stationary phase protection protein</fullName>
    </submittedName>
</protein>
<feature type="domain" description="Ferritin/DPS" evidence="3">
    <location>
        <begin position="9"/>
        <end position="145"/>
    </location>
</feature>
<keyword evidence="5" id="KW-1185">Reference proteome</keyword>
<accession>A0ABN6L2Y2</accession>
<dbReference type="InterPro" id="IPR023188">
    <property type="entry name" value="DPS_DNA-bd_CS"/>
</dbReference>
<dbReference type="SUPFAM" id="SSF47240">
    <property type="entry name" value="Ferritin-like"/>
    <property type="match status" value="1"/>
</dbReference>
<dbReference type="CDD" id="cd01043">
    <property type="entry name" value="DPS"/>
    <property type="match status" value="1"/>
</dbReference>
<evidence type="ECO:0000256" key="2">
    <source>
        <dbReference type="RuleBase" id="RU003875"/>
    </source>
</evidence>
<evidence type="ECO:0000256" key="1">
    <source>
        <dbReference type="ARBA" id="ARBA00009497"/>
    </source>
</evidence>
<reference evidence="4" key="1">
    <citation type="submission" date="2021-10" db="EMBL/GenBank/DDBJ databases">
        <title>Genome Sequence of The Candidatus Hydrogeosomobacter endosymbioticus, an Intracellular Bacterial Symbiont of the Anaerobic Ciliate GW7.</title>
        <authorList>
            <person name="Shiohama Y."/>
            <person name="Shinzato N."/>
        </authorList>
    </citation>
    <scope>NUCLEOTIDE SEQUENCE [LARGE SCALE GENOMIC DNA]</scope>
    <source>
        <strain evidence="4">200920</strain>
    </source>
</reference>
<proteinExistence type="inferred from homology"/>
<dbReference type="InterPro" id="IPR002177">
    <property type="entry name" value="DPS_DNA-bd"/>
</dbReference>
<dbReference type="PIRSF" id="PIRSF005900">
    <property type="entry name" value="Dps"/>
    <property type="match status" value="1"/>
</dbReference>
<comment type="similarity">
    <text evidence="1 2">Belongs to the Dps family.</text>
</comment>
<dbReference type="Gene3D" id="1.20.1260.10">
    <property type="match status" value="1"/>
</dbReference>
<dbReference type="InterPro" id="IPR008331">
    <property type="entry name" value="Ferritin_DPS_dom"/>
</dbReference>
<dbReference type="Pfam" id="PF00210">
    <property type="entry name" value="Ferritin"/>
    <property type="match status" value="1"/>
</dbReference>
<gene>
    <name evidence="4" type="ORF">HYD_3010</name>
</gene>
<sequence length="146" mass="16517">MNKSVLSSKLKTLLADSYALYIKTQNYHWNVEGSDFVGLHTFFEEKYRDLAEAIDSVAEFIRMLGEKAPGTFAEFASATSIKDGVNSISAMEMVRDLADGQNILQKTLHEVYEEAERCREFAISGFASERISAHKKAEWILRSLLK</sequence>
<evidence type="ECO:0000313" key="4">
    <source>
        <dbReference type="EMBL" id="BDB96168.1"/>
    </source>
</evidence>
<dbReference type="Proteomes" id="UP001320209">
    <property type="component" value="Chromosome"/>
</dbReference>
<evidence type="ECO:0000259" key="3">
    <source>
        <dbReference type="Pfam" id="PF00210"/>
    </source>
</evidence>
<dbReference type="PANTHER" id="PTHR42932">
    <property type="entry name" value="GENERAL STRESS PROTEIN 20U"/>
    <property type="match status" value="1"/>
</dbReference>
<dbReference type="PRINTS" id="PR01346">
    <property type="entry name" value="HELNAPAPROT"/>
</dbReference>
<organism evidence="4 5">
    <name type="scientific">Candidatus Hydrogenosomobacter endosymbioticus</name>
    <dbReference type="NCBI Taxonomy" id="2558174"/>
    <lineage>
        <taxon>Bacteria</taxon>
        <taxon>Pseudomonadati</taxon>
        <taxon>Pseudomonadota</taxon>
        <taxon>Alphaproteobacteria</taxon>
        <taxon>Holosporales</taxon>
        <taxon>Holosporaceae</taxon>
        <taxon>Candidatus Hydrogenosomobacter</taxon>
    </lineage>
</organism>